<dbReference type="AlphaFoldDB" id="A0A9P5Y4Y3"/>
<evidence type="ECO:0000313" key="2">
    <source>
        <dbReference type="Proteomes" id="UP000807353"/>
    </source>
</evidence>
<protein>
    <recommendedName>
        <fullName evidence="3">F-box domain-containing protein</fullName>
    </recommendedName>
</protein>
<keyword evidence="2" id="KW-1185">Reference proteome</keyword>
<gene>
    <name evidence="1" type="ORF">BDZ94DRAFT_737770</name>
</gene>
<reference evidence="1" key="1">
    <citation type="submission" date="2020-11" db="EMBL/GenBank/DDBJ databases">
        <authorList>
            <consortium name="DOE Joint Genome Institute"/>
            <person name="Ahrendt S."/>
            <person name="Riley R."/>
            <person name="Andreopoulos W."/>
            <person name="Labutti K."/>
            <person name="Pangilinan J."/>
            <person name="Ruiz-Duenas F.J."/>
            <person name="Barrasa J.M."/>
            <person name="Sanchez-Garcia M."/>
            <person name="Camarero S."/>
            <person name="Miyauchi S."/>
            <person name="Serrano A."/>
            <person name="Linde D."/>
            <person name="Babiker R."/>
            <person name="Drula E."/>
            <person name="Ayuso-Fernandez I."/>
            <person name="Pacheco R."/>
            <person name="Padilla G."/>
            <person name="Ferreira P."/>
            <person name="Barriuso J."/>
            <person name="Kellner H."/>
            <person name="Castanera R."/>
            <person name="Alfaro M."/>
            <person name="Ramirez L."/>
            <person name="Pisabarro A.G."/>
            <person name="Kuo A."/>
            <person name="Tritt A."/>
            <person name="Lipzen A."/>
            <person name="He G."/>
            <person name="Yan M."/>
            <person name="Ng V."/>
            <person name="Cullen D."/>
            <person name="Martin F."/>
            <person name="Rosso M.-N."/>
            <person name="Henrissat B."/>
            <person name="Hibbett D."/>
            <person name="Martinez A.T."/>
            <person name="Grigoriev I.V."/>
        </authorList>
    </citation>
    <scope>NUCLEOTIDE SEQUENCE</scope>
    <source>
        <strain evidence="1">CBS 247.69</strain>
    </source>
</reference>
<comment type="caution">
    <text evidence="1">The sequence shown here is derived from an EMBL/GenBank/DDBJ whole genome shotgun (WGS) entry which is preliminary data.</text>
</comment>
<evidence type="ECO:0000313" key="1">
    <source>
        <dbReference type="EMBL" id="KAF9462343.1"/>
    </source>
</evidence>
<organism evidence="1 2">
    <name type="scientific">Collybia nuda</name>
    <dbReference type="NCBI Taxonomy" id="64659"/>
    <lineage>
        <taxon>Eukaryota</taxon>
        <taxon>Fungi</taxon>
        <taxon>Dikarya</taxon>
        <taxon>Basidiomycota</taxon>
        <taxon>Agaricomycotina</taxon>
        <taxon>Agaricomycetes</taxon>
        <taxon>Agaricomycetidae</taxon>
        <taxon>Agaricales</taxon>
        <taxon>Tricholomatineae</taxon>
        <taxon>Clitocybaceae</taxon>
        <taxon>Collybia</taxon>
    </lineage>
</organism>
<proteinExistence type="predicted"/>
<sequence>MQCVASRETSRTQSQVSYNTQPFPPEIINRIIDELSLWEDKTTILACTLTSPSFRYFSQKRLFEKITLSTKHKNETNTLFTLLYKNPDLVSHIREVSLIFISDPEGSHDGDFGGSPGDMLPDVITKLRNVVSLNFTDLFYHEHADSRVGLTLDTQKALLQLGHCAQITYLQFDEVRRWPVSFLCHFPQLRRIEINSSWDPFVDNATSDLPAELGHIVGTPSELKELQIKYSNSPTLFSCIGASHSGLCALAVYSDDASYTSTIEELVRSSAATLERLKVYHDQGAGKSERCEETVNLLTLVLS</sequence>
<dbReference type="OrthoDB" id="2745898at2759"/>
<accession>A0A9P5Y4Y3</accession>
<dbReference type="Proteomes" id="UP000807353">
    <property type="component" value="Unassembled WGS sequence"/>
</dbReference>
<name>A0A9P5Y4Y3_9AGAR</name>
<dbReference type="EMBL" id="MU150273">
    <property type="protein sequence ID" value="KAF9462343.1"/>
    <property type="molecule type" value="Genomic_DNA"/>
</dbReference>
<evidence type="ECO:0008006" key="3">
    <source>
        <dbReference type="Google" id="ProtNLM"/>
    </source>
</evidence>